<reference evidence="2 3" key="1">
    <citation type="submission" date="2019-10" db="EMBL/GenBank/DDBJ databases">
        <title>Whole genome shotgun sequence of Acrocarpospora corrugata NBRC 13972.</title>
        <authorList>
            <person name="Ichikawa N."/>
            <person name="Kimura A."/>
            <person name="Kitahashi Y."/>
            <person name="Komaki H."/>
            <person name="Oguchi A."/>
        </authorList>
    </citation>
    <scope>NUCLEOTIDE SEQUENCE [LARGE SCALE GENOMIC DNA]</scope>
    <source>
        <strain evidence="2 3">NBRC 13972</strain>
    </source>
</reference>
<dbReference type="EMBL" id="BLAD01000128">
    <property type="protein sequence ID" value="GES06091.1"/>
    <property type="molecule type" value="Genomic_DNA"/>
</dbReference>
<feature type="region of interest" description="Disordered" evidence="1">
    <location>
        <begin position="1"/>
        <end position="31"/>
    </location>
</feature>
<evidence type="ECO:0000313" key="2">
    <source>
        <dbReference type="EMBL" id="GES06091.1"/>
    </source>
</evidence>
<sequence>MLNTGLERKHTESMRGKAQTPGRLRHPHRTRTRAIQSLERALAAALGLRSRQLLVEGDGFLDRRPLFGQTVNVTLVDDDSN</sequence>
<proteinExistence type="predicted"/>
<protein>
    <submittedName>
        <fullName evidence="2">Uncharacterized protein</fullName>
    </submittedName>
</protein>
<comment type="caution">
    <text evidence="2">The sequence shown here is derived from an EMBL/GenBank/DDBJ whole genome shotgun (WGS) entry which is preliminary data.</text>
</comment>
<evidence type="ECO:0000256" key="1">
    <source>
        <dbReference type="SAM" id="MobiDB-lite"/>
    </source>
</evidence>
<name>A0A5M3WG72_9ACTN</name>
<organism evidence="2 3">
    <name type="scientific">Acrocarpospora corrugata</name>
    <dbReference type="NCBI Taxonomy" id="35763"/>
    <lineage>
        <taxon>Bacteria</taxon>
        <taxon>Bacillati</taxon>
        <taxon>Actinomycetota</taxon>
        <taxon>Actinomycetes</taxon>
        <taxon>Streptosporangiales</taxon>
        <taxon>Streptosporangiaceae</taxon>
        <taxon>Acrocarpospora</taxon>
    </lineage>
</organism>
<dbReference type="AlphaFoldDB" id="A0A5M3WG72"/>
<feature type="compositionally biased region" description="Basic and acidic residues" evidence="1">
    <location>
        <begin position="1"/>
        <end position="15"/>
    </location>
</feature>
<accession>A0A5M3WG72</accession>
<dbReference type="Proteomes" id="UP000334990">
    <property type="component" value="Unassembled WGS sequence"/>
</dbReference>
<evidence type="ECO:0000313" key="3">
    <source>
        <dbReference type="Proteomes" id="UP000334990"/>
    </source>
</evidence>
<gene>
    <name evidence="2" type="ORF">Acor_81600</name>
</gene>
<keyword evidence="3" id="KW-1185">Reference proteome</keyword>